<accession>A0A448X3K0</accession>
<name>A0A448X3K0_9PLAT</name>
<dbReference type="AlphaFoldDB" id="A0A448X3K0"/>
<evidence type="ECO:0000313" key="2">
    <source>
        <dbReference type="EMBL" id="VEL27330.1"/>
    </source>
</evidence>
<gene>
    <name evidence="2" type="ORF">PXEA_LOCUS20770</name>
</gene>
<proteinExistence type="predicted"/>
<dbReference type="EMBL" id="CAAALY010086506">
    <property type="protein sequence ID" value="VEL27330.1"/>
    <property type="molecule type" value="Genomic_DNA"/>
</dbReference>
<feature type="region of interest" description="Disordered" evidence="1">
    <location>
        <begin position="1"/>
        <end position="36"/>
    </location>
</feature>
<evidence type="ECO:0008006" key="4">
    <source>
        <dbReference type="Google" id="ProtNLM"/>
    </source>
</evidence>
<organism evidence="2 3">
    <name type="scientific">Protopolystoma xenopodis</name>
    <dbReference type="NCBI Taxonomy" id="117903"/>
    <lineage>
        <taxon>Eukaryota</taxon>
        <taxon>Metazoa</taxon>
        <taxon>Spiralia</taxon>
        <taxon>Lophotrochozoa</taxon>
        <taxon>Platyhelminthes</taxon>
        <taxon>Monogenea</taxon>
        <taxon>Polyopisthocotylea</taxon>
        <taxon>Polystomatidea</taxon>
        <taxon>Polystomatidae</taxon>
        <taxon>Protopolystoma</taxon>
    </lineage>
</organism>
<evidence type="ECO:0000256" key="1">
    <source>
        <dbReference type="SAM" id="MobiDB-lite"/>
    </source>
</evidence>
<reference evidence="2" key="1">
    <citation type="submission" date="2018-11" db="EMBL/GenBank/DDBJ databases">
        <authorList>
            <consortium name="Pathogen Informatics"/>
        </authorList>
    </citation>
    <scope>NUCLEOTIDE SEQUENCE</scope>
</reference>
<evidence type="ECO:0000313" key="3">
    <source>
        <dbReference type="Proteomes" id="UP000784294"/>
    </source>
</evidence>
<protein>
    <recommendedName>
        <fullName evidence="4">GAT domain-containing protein</fullName>
    </recommendedName>
</protein>
<keyword evidence="3" id="KW-1185">Reference proteome</keyword>
<sequence>MSNRHLPRYISSRPTSLPRDHSRTCQSKGPPDPQEAAQEVLSVINSTGSDLTDMDRVRQVTISLLRANECLSRMVAEAEIKMTMNTSTSESGLTKVPEDR</sequence>
<dbReference type="Proteomes" id="UP000784294">
    <property type="component" value="Unassembled WGS sequence"/>
</dbReference>
<comment type="caution">
    <text evidence="2">The sequence shown here is derived from an EMBL/GenBank/DDBJ whole genome shotgun (WGS) entry which is preliminary data.</text>
</comment>